<dbReference type="STRING" id="1391627.SAMN05216464_11528"/>
<evidence type="ECO:0000259" key="2">
    <source>
        <dbReference type="Pfam" id="PF00582"/>
    </source>
</evidence>
<dbReference type="InterPro" id="IPR006016">
    <property type="entry name" value="UspA"/>
</dbReference>
<keyword evidence="4" id="KW-1185">Reference proteome</keyword>
<feature type="domain" description="UspA" evidence="2">
    <location>
        <begin position="192"/>
        <end position="262"/>
    </location>
</feature>
<reference evidence="3 4" key="1">
    <citation type="submission" date="2016-10" db="EMBL/GenBank/DDBJ databases">
        <authorList>
            <person name="de Groot N.N."/>
        </authorList>
    </citation>
    <scope>NUCLEOTIDE SEQUENCE [LARGE SCALE GENOMIC DNA]</scope>
    <source>
        <strain evidence="3 4">47C3B</strain>
    </source>
</reference>
<evidence type="ECO:0000313" key="4">
    <source>
        <dbReference type="Proteomes" id="UP000199072"/>
    </source>
</evidence>
<dbReference type="Pfam" id="PF00582">
    <property type="entry name" value="Usp"/>
    <property type="match status" value="2"/>
</dbReference>
<gene>
    <name evidence="3" type="ORF">SAMN05216464_11528</name>
</gene>
<evidence type="ECO:0000313" key="3">
    <source>
        <dbReference type="EMBL" id="SDF25715.1"/>
    </source>
</evidence>
<dbReference type="RefSeq" id="WP_091154022.1">
    <property type="nucleotide sequence ID" value="NZ_FNAI01000015.1"/>
</dbReference>
<dbReference type="PANTHER" id="PTHR46268">
    <property type="entry name" value="STRESS RESPONSE PROTEIN NHAX"/>
    <property type="match status" value="1"/>
</dbReference>
<feature type="domain" description="UspA" evidence="2">
    <location>
        <begin position="1"/>
        <end position="138"/>
    </location>
</feature>
<accession>A0A1G7JLH6</accession>
<name>A0A1G7JLH6_9SPHI</name>
<comment type="similarity">
    <text evidence="1">Belongs to the universal stress protein A family.</text>
</comment>
<dbReference type="AlphaFoldDB" id="A0A1G7JLH6"/>
<dbReference type="SUPFAM" id="SSF52402">
    <property type="entry name" value="Adenine nucleotide alpha hydrolases-like"/>
    <property type="match status" value="2"/>
</dbReference>
<proteinExistence type="inferred from homology"/>
<protein>
    <submittedName>
        <fullName evidence="3">Nucleotide-binding universal stress protein, UspA family</fullName>
    </submittedName>
</protein>
<dbReference type="OrthoDB" id="9788959at2"/>
<dbReference type="Gene3D" id="3.40.50.12370">
    <property type="match status" value="1"/>
</dbReference>
<dbReference type="CDD" id="cd00293">
    <property type="entry name" value="USP-like"/>
    <property type="match status" value="1"/>
</dbReference>
<dbReference type="Proteomes" id="UP000199072">
    <property type="component" value="Unassembled WGS sequence"/>
</dbReference>
<evidence type="ECO:0000256" key="1">
    <source>
        <dbReference type="ARBA" id="ARBA00008791"/>
    </source>
</evidence>
<dbReference type="PANTHER" id="PTHR46268:SF6">
    <property type="entry name" value="UNIVERSAL STRESS PROTEIN UP12"/>
    <property type="match status" value="1"/>
</dbReference>
<organism evidence="3 4">
    <name type="scientific">Mucilaginibacter pineti</name>
    <dbReference type="NCBI Taxonomy" id="1391627"/>
    <lineage>
        <taxon>Bacteria</taxon>
        <taxon>Pseudomonadati</taxon>
        <taxon>Bacteroidota</taxon>
        <taxon>Sphingobacteriia</taxon>
        <taxon>Sphingobacteriales</taxon>
        <taxon>Sphingobacteriaceae</taxon>
        <taxon>Mucilaginibacter</taxon>
    </lineage>
</organism>
<dbReference type="EMBL" id="FNAI01000015">
    <property type="protein sequence ID" value="SDF25715.1"/>
    <property type="molecule type" value="Genomic_DNA"/>
</dbReference>
<sequence length="265" mass="29157">MKTILVLTDFSINADYTAHYALHLAQQIKANILLCNIYAPDGEQLSSAEQNSIEDLGELAARLRTAANKENAAVFRPEISQCSLEGSVAGRINEIAAGNHVLLAVISSHNAGLLSTMLSGDHARDLIENAALPVLIIPYQVRFKGYRNIAFARNRDTAHTGILQTLSGLAEDTGARLWVAQVTGKVPAENEEAELAQFCKGIRYRLIRSRDIAAGLKLLSSEREIDLLALVHQKRNFLQRLLRGSITQKMMHHPFTPLLVFPEAV</sequence>